<protein>
    <submittedName>
        <fullName evidence="4">Iron complex transport system substrate-binding protein</fullName>
    </submittedName>
</protein>
<evidence type="ECO:0000313" key="5">
    <source>
        <dbReference type="Proteomes" id="UP000186098"/>
    </source>
</evidence>
<feature type="domain" description="Fe/B12 periplasmic-binding" evidence="3">
    <location>
        <begin position="84"/>
        <end position="333"/>
    </location>
</feature>
<dbReference type="Gene3D" id="3.40.50.1980">
    <property type="entry name" value="Nitrogenase molybdenum iron protein domain"/>
    <property type="match status" value="2"/>
</dbReference>
<reference evidence="5" key="1">
    <citation type="submission" date="2017-01" db="EMBL/GenBank/DDBJ databases">
        <authorList>
            <person name="Varghese N."/>
            <person name="Submissions S."/>
        </authorList>
    </citation>
    <scope>NUCLEOTIDE SEQUENCE [LARGE SCALE GENOMIC DNA]</scope>
    <source>
        <strain evidence="5">DSM 18714</strain>
    </source>
</reference>
<evidence type="ECO:0000259" key="3">
    <source>
        <dbReference type="PROSITE" id="PS50983"/>
    </source>
</evidence>
<sequence length="365" mass="38601">MSVFRQHSERGMGPSAHLSGRVLRAGIGGAASAAPLARFAGGGALSCRRHRGGRFRAAAAGFLALGLSMGAAGGAAAQAEPPRRVVSINLCTDQLALILGAPGQLRSVTALAQDPRMSVMARQAQALPANHGRAEEVFLHAPDLVLAGSYTNHATVDMLERLGVPVLRMAPATTLAQVRERLLEAGRALGREDRAAEVVAAYDRRLAALSPPAGPRPTAANYAANGYAAGRDSLSAELLEAAGFDHLADDLGLSFGGFLPLELLVMADPDLLVLARANPGAARAEDILRHPALHHLGGQQVALEDRDWICGLPAVLDGAERLAALRREMEKKPALRREMEKKPALRPHTDKEPALRRNRDEEAAR</sequence>
<evidence type="ECO:0000256" key="2">
    <source>
        <dbReference type="SAM" id="Phobius"/>
    </source>
</evidence>
<dbReference type="SUPFAM" id="SSF53807">
    <property type="entry name" value="Helical backbone' metal receptor"/>
    <property type="match status" value="1"/>
</dbReference>
<feature type="region of interest" description="Disordered" evidence="1">
    <location>
        <begin position="329"/>
        <end position="365"/>
    </location>
</feature>
<dbReference type="Proteomes" id="UP000186098">
    <property type="component" value="Unassembled WGS sequence"/>
</dbReference>
<organism evidence="4 5">
    <name type="scientific">Phaeovulum vinaykumarii</name>
    <dbReference type="NCBI Taxonomy" id="407234"/>
    <lineage>
        <taxon>Bacteria</taxon>
        <taxon>Pseudomonadati</taxon>
        <taxon>Pseudomonadota</taxon>
        <taxon>Alphaproteobacteria</taxon>
        <taxon>Rhodobacterales</taxon>
        <taxon>Paracoccaceae</taxon>
        <taxon>Phaeovulum</taxon>
    </lineage>
</organism>
<evidence type="ECO:0000313" key="4">
    <source>
        <dbReference type="EMBL" id="SIS70216.1"/>
    </source>
</evidence>
<proteinExistence type="predicted"/>
<name>A0A1N7L8R8_9RHOB</name>
<dbReference type="Pfam" id="PF01497">
    <property type="entry name" value="Peripla_BP_2"/>
    <property type="match status" value="1"/>
</dbReference>
<dbReference type="PROSITE" id="PS50983">
    <property type="entry name" value="FE_B12_PBP"/>
    <property type="match status" value="1"/>
</dbReference>
<gene>
    <name evidence="4" type="ORF">SAMN05421795_102696</name>
</gene>
<dbReference type="AlphaFoldDB" id="A0A1N7L8R8"/>
<keyword evidence="5" id="KW-1185">Reference proteome</keyword>
<keyword evidence="2" id="KW-0472">Membrane</keyword>
<dbReference type="EMBL" id="FTOM01000002">
    <property type="protein sequence ID" value="SIS70216.1"/>
    <property type="molecule type" value="Genomic_DNA"/>
</dbReference>
<keyword evidence="2" id="KW-0812">Transmembrane</keyword>
<accession>A0A1N7L8R8</accession>
<dbReference type="PANTHER" id="PTHR30535:SF34">
    <property type="entry name" value="MOLYBDATE-BINDING PROTEIN MOLA"/>
    <property type="match status" value="1"/>
</dbReference>
<feature type="transmembrane region" description="Helical" evidence="2">
    <location>
        <begin position="57"/>
        <end position="77"/>
    </location>
</feature>
<evidence type="ECO:0000256" key="1">
    <source>
        <dbReference type="SAM" id="MobiDB-lite"/>
    </source>
</evidence>
<dbReference type="InterPro" id="IPR050902">
    <property type="entry name" value="ABC_Transporter_SBP"/>
</dbReference>
<keyword evidence="2" id="KW-1133">Transmembrane helix</keyword>
<dbReference type="STRING" id="407234.SAMN05421795_102696"/>
<dbReference type="PANTHER" id="PTHR30535">
    <property type="entry name" value="VITAMIN B12-BINDING PROTEIN"/>
    <property type="match status" value="1"/>
</dbReference>
<dbReference type="InterPro" id="IPR002491">
    <property type="entry name" value="ABC_transptr_periplasmic_BD"/>
</dbReference>